<dbReference type="EMBL" id="VXIT01000023">
    <property type="protein sequence ID" value="KAA6406741.1"/>
    <property type="molecule type" value="Genomic_DNA"/>
</dbReference>
<dbReference type="Proteomes" id="UP000324767">
    <property type="component" value="Unassembled WGS sequence"/>
</dbReference>
<proteinExistence type="predicted"/>
<comment type="caution">
    <text evidence="2">The sequence shown here is derived from an EMBL/GenBank/DDBJ whole genome shotgun (WGS) entry which is preliminary data.</text>
</comment>
<gene>
    <name evidence="2" type="ORF">FRX48_09464</name>
</gene>
<keyword evidence="1" id="KW-0812">Transmembrane</keyword>
<accession>A0A5M8PBW9</accession>
<protein>
    <submittedName>
        <fullName evidence="2">Uncharacterized protein</fullName>
    </submittedName>
</protein>
<organism evidence="2 3">
    <name type="scientific">Lasallia pustulata</name>
    <dbReference type="NCBI Taxonomy" id="136370"/>
    <lineage>
        <taxon>Eukaryota</taxon>
        <taxon>Fungi</taxon>
        <taxon>Dikarya</taxon>
        <taxon>Ascomycota</taxon>
        <taxon>Pezizomycotina</taxon>
        <taxon>Lecanoromycetes</taxon>
        <taxon>OSLEUM clade</taxon>
        <taxon>Umbilicariomycetidae</taxon>
        <taxon>Umbilicariales</taxon>
        <taxon>Umbilicariaceae</taxon>
        <taxon>Lasallia</taxon>
    </lineage>
</organism>
<evidence type="ECO:0000256" key="1">
    <source>
        <dbReference type="SAM" id="Phobius"/>
    </source>
</evidence>
<name>A0A5M8PBW9_9LECA</name>
<keyword evidence="1" id="KW-0472">Membrane</keyword>
<evidence type="ECO:0000313" key="2">
    <source>
        <dbReference type="EMBL" id="KAA6406741.1"/>
    </source>
</evidence>
<keyword evidence="1" id="KW-1133">Transmembrane helix</keyword>
<feature type="transmembrane region" description="Helical" evidence="1">
    <location>
        <begin position="37"/>
        <end position="58"/>
    </location>
</feature>
<dbReference type="AlphaFoldDB" id="A0A5M8PBW9"/>
<reference evidence="2 3" key="1">
    <citation type="submission" date="2019-09" db="EMBL/GenBank/DDBJ databases">
        <title>The hologenome of the rock-dwelling lichen Lasallia pustulata.</title>
        <authorList>
            <person name="Greshake Tzovaras B."/>
            <person name="Segers F."/>
            <person name="Bicker A."/>
            <person name="Dal Grande F."/>
            <person name="Otte J."/>
            <person name="Hankeln T."/>
            <person name="Schmitt I."/>
            <person name="Ebersberger I."/>
        </authorList>
    </citation>
    <scope>NUCLEOTIDE SEQUENCE [LARGE SCALE GENOMIC DNA]</scope>
    <source>
        <strain evidence="2">A1-1</strain>
    </source>
</reference>
<sequence>MPALPYCIPDSCSLSTGAASASGSPQHGISVDNKINIAFGIFTVVTSVAAIILAFATWREARRMKRFGLHVKFF</sequence>
<evidence type="ECO:0000313" key="3">
    <source>
        <dbReference type="Proteomes" id="UP000324767"/>
    </source>
</evidence>